<comment type="function">
    <text evidence="10">tRNA nucleus export receptor which facilitates tRNA translocation across the nuclear pore complex.</text>
</comment>
<evidence type="ECO:0000256" key="8">
    <source>
        <dbReference type="ARBA" id="ARBA00029784"/>
    </source>
</evidence>
<evidence type="ECO:0000256" key="3">
    <source>
        <dbReference type="ARBA" id="ARBA00022448"/>
    </source>
</evidence>
<protein>
    <recommendedName>
        <fullName evidence="2 10">Exportin-T</fullName>
    </recommendedName>
    <alternativeName>
        <fullName evidence="8 10">Exportin(tRNA)</fullName>
    </alternativeName>
    <alternativeName>
        <fullName evidence="9 10">tRNA exportin</fullName>
    </alternativeName>
</protein>
<dbReference type="PANTHER" id="PTHR15952:SF11">
    <property type="entry name" value="EXPORTIN-T"/>
    <property type="match status" value="1"/>
</dbReference>
<dbReference type="InterPro" id="IPR016024">
    <property type="entry name" value="ARM-type_fold"/>
</dbReference>
<dbReference type="Pfam" id="PF19282">
    <property type="entry name" value="Exportin-T"/>
    <property type="match status" value="1"/>
</dbReference>
<name>A0A196S8S7_BLAHN</name>
<dbReference type="GO" id="GO:0031267">
    <property type="term" value="F:small GTPase binding"/>
    <property type="evidence" value="ECO:0007669"/>
    <property type="project" value="InterPro"/>
</dbReference>
<dbReference type="GO" id="GO:0000049">
    <property type="term" value="F:tRNA binding"/>
    <property type="evidence" value="ECO:0007669"/>
    <property type="project" value="UniProtKB-UniRule"/>
</dbReference>
<keyword evidence="14" id="KW-1185">Reference proteome</keyword>
<dbReference type="GO" id="GO:0071528">
    <property type="term" value="P:tRNA re-export from nucleus"/>
    <property type="evidence" value="ECO:0007669"/>
    <property type="project" value="UniProtKB-UniRule"/>
</dbReference>
<evidence type="ECO:0000256" key="1">
    <source>
        <dbReference type="ARBA" id="ARBA00004496"/>
    </source>
</evidence>
<dbReference type="InterPro" id="IPR045546">
    <property type="entry name" value="Exportin-T_C"/>
</dbReference>
<evidence type="ECO:0000259" key="11">
    <source>
        <dbReference type="Pfam" id="PF08389"/>
    </source>
</evidence>
<evidence type="ECO:0000313" key="13">
    <source>
        <dbReference type="EMBL" id="OAO13433.1"/>
    </source>
</evidence>
<evidence type="ECO:0000256" key="4">
    <source>
        <dbReference type="ARBA" id="ARBA00022490"/>
    </source>
</evidence>
<evidence type="ECO:0000256" key="9">
    <source>
        <dbReference type="ARBA" id="ARBA00032199"/>
    </source>
</evidence>
<keyword evidence="6 10" id="KW-0694">RNA-binding</keyword>
<dbReference type="Pfam" id="PF08389">
    <property type="entry name" value="Xpo1"/>
    <property type="match status" value="1"/>
</dbReference>
<dbReference type="InterPro" id="IPR011044">
    <property type="entry name" value="Quino_amine_DH_bsu"/>
</dbReference>
<reference evidence="13 14" key="1">
    <citation type="submission" date="2016-05" db="EMBL/GenBank/DDBJ databases">
        <title>Nuclear genome of Blastocystis sp. subtype 1 NandII.</title>
        <authorList>
            <person name="Gentekaki E."/>
            <person name="Curtis B."/>
            <person name="Stairs C."/>
            <person name="Eme L."/>
            <person name="Herman E."/>
            <person name="Klimes V."/>
            <person name="Arias M.C."/>
            <person name="Elias M."/>
            <person name="Hilliou F."/>
            <person name="Klute M."/>
            <person name="Malik S.-B."/>
            <person name="Pightling A."/>
            <person name="Rachubinski R."/>
            <person name="Salas D."/>
            <person name="Schlacht A."/>
            <person name="Suga H."/>
            <person name="Archibald J."/>
            <person name="Ball S.G."/>
            <person name="Clark G."/>
            <person name="Dacks J."/>
            <person name="Van Der Giezen M."/>
            <person name="Tsaousis A."/>
            <person name="Roger A."/>
        </authorList>
    </citation>
    <scope>NUCLEOTIDE SEQUENCE [LARGE SCALE GENOMIC DNA]</scope>
    <source>
        <strain evidence="14">ATCC 50177 / NandII</strain>
    </source>
</reference>
<evidence type="ECO:0000313" key="14">
    <source>
        <dbReference type="Proteomes" id="UP000078348"/>
    </source>
</evidence>
<dbReference type="SUPFAM" id="SSF50969">
    <property type="entry name" value="YVTN repeat-like/Quinoprotein amine dehydrogenase"/>
    <property type="match status" value="1"/>
</dbReference>
<proteinExistence type="inferred from homology"/>
<keyword evidence="4 10" id="KW-0963">Cytoplasm</keyword>
<comment type="similarity">
    <text evidence="10">Belongs to the exportin family.</text>
</comment>
<evidence type="ECO:0000256" key="5">
    <source>
        <dbReference type="ARBA" id="ARBA00022555"/>
    </source>
</evidence>
<evidence type="ECO:0000256" key="10">
    <source>
        <dbReference type="RuleBase" id="RU366037"/>
    </source>
</evidence>
<accession>A0A196S8S7</accession>
<dbReference type="Gene3D" id="1.25.10.10">
    <property type="entry name" value="Leucine-rich Repeat Variant"/>
    <property type="match status" value="1"/>
</dbReference>
<comment type="subcellular location">
    <subcellularLocation>
        <location evidence="1 10">Cytoplasm</location>
    </subcellularLocation>
    <subcellularLocation>
        <location evidence="10">Nucleus</location>
    </subcellularLocation>
    <text evidence="10">Shuttles between the nucleus and the cytoplasm.</text>
</comment>
<dbReference type="OrthoDB" id="26399at2759"/>
<dbReference type="InterPro" id="IPR011989">
    <property type="entry name" value="ARM-like"/>
</dbReference>
<evidence type="ECO:0000256" key="7">
    <source>
        <dbReference type="ARBA" id="ARBA00023242"/>
    </source>
</evidence>
<feature type="domain" description="Exportin-T C-terminal" evidence="12">
    <location>
        <begin position="585"/>
        <end position="1223"/>
    </location>
</feature>
<evidence type="ECO:0000256" key="2">
    <source>
        <dbReference type="ARBA" id="ARBA00018928"/>
    </source>
</evidence>
<evidence type="ECO:0000259" key="12">
    <source>
        <dbReference type="Pfam" id="PF19282"/>
    </source>
</evidence>
<keyword evidence="7 10" id="KW-0539">Nucleus</keyword>
<sequence length="1227" mass="137561">MGFSDESNLAVASNCIKGGFVSIVKGASLLRDDELITPFFNPRLTSPTQISYTEPILSLQWLNDHELLLLRKGCRTLSRFDVKHLTSTDLATLPNYIDHCVFDSTHNHYILATSDGRVTSIDCRENGRYATHWATLNTSHNAVTTLLVDATKPHELVVSYNDPCIMSVLDMRSTRTSSITGKKVPGVLHSHTLSSEKKRHIVAMEPFFSEDEVVTCFSDGSVAVVHKYSGETRLTCDCLSRLEACSWDAIVSRPMRSCSLRSGLYIPSICNRMTSIPVLDFDSLVLSEENTSPKPLFIPCEDEVFGCCYSEELDRLYRVMFTCLDLIISFIREGSYESLPGEDKNLIHRTLFDWICNKAPEVINAVPEYLKKKYAVLFALLIKVDYPQSWPDVFESLLHVRTLSQSHLYMYLSILYFVDEEVVQGAGGTRAPTDREGLVAGMRVKDCLRDSCIGAIFQSWIEVLQQYGDGTDAMSVDLCNKALETLSEYADWIDIAFMTNEVTLQILFKLLGNPNYVENVLLCFEELYANNPDVTTSILELLMAVVKELVESIPSILSANDLATMNEARECISLVFECIPAVLHQEYLNPILVLPDILSKLVVQMQREAAIHENSPAAAFSMNLKQHLPMLLEGLFAQIKLPEDYSFDSDSGIDADADMYRNSLKRVVVSLIRLYPAAYLDFIDLLFRSVVPLEHFTVAEWRDAEAAVTFVYYFGDGCNVTVGDNPYKARFLTLLTTLLQSGVLVKHYHFSVLMAAMDTVSRYQTLLLPLKETHYSCLSIFMEGLNGSKQRVREKAVTLLSRYVAGLKENVVPFQQGILEAVQRMIMIPTPQDVMRVSSEPTYFEAIYPLFFISSSIICGTWNNPQDIYTFYHNTFLVLYGNIAAAREQLTGAAGDRFVYIAIAYNLGCIANMLKGATSNPMSALASLASLAGAEGGMKEEMVKVLQLYLECYPLALAPNTEYLTAQLDALIHRLVTLLKEGILPYTATLVSSLCSLRNIKALTTCLDVLNQIFSFNKNKHEQYLDPLVGVVTEQYYSELAGDDDAAGKKSETVLQFYCFLDLVISYSSSVLYSQTNAPYLSQYLSTLLKGITEIPQIQVNKLCITDYRKLAAAWLDPSTQVPEEVRSILLQHILNEVLPVLFQLGQLAHFDMTNPMCITTVNEVAGLLFQLAKISPAFNEFFFGVFLANAGCSNDVVASFRNCFQQKRSDALVTFLREFFRQLCKP</sequence>
<organism evidence="13 14">
    <name type="scientific">Blastocystis sp. subtype 1 (strain ATCC 50177 / NandII)</name>
    <dbReference type="NCBI Taxonomy" id="478820"/>
    <lineage>
        <taxon>Eukaryota</taxon>
        <taxon>Sar</taxon>
        <taxon>Stramenopiles</taxon>
        <taxon>Bigyra</taxon>
        <taxon>Opalozoa</taxon>
        <taxon>Opalinata</taxon>
        <taxon>Blastocystidae</taxon>
        <taxon>Blastocystis</taxon>
    </lineage>
</organism>
<dbReference type="AlphaFoldDB" id="A0A196S8S7"/>
<dbReference type="InterPro" id="IPR013598">
    <property type="entry name" value="Exportin-1/Importin-b-like"/>
</dbReference>
<keyword evidence="3 10" id="KW-0813">Transport</keyword>
<dbReference type="STRING" id="478820.A0A196S8S7"/>
<dbReference type="EMBL" id="LXWW01000397">
    <property type="protein sequence ID" value="OAO13433.1"/>
    <property type="molecule type" value="Genomic_DNA"/>
</dbReference>
<keyword evidence="5 10" id="KW-0820">tRNA-binding</keyword>
<evidence type="ECO:0000256" key="6">
    <source>
        <dbReference type="ARBA" id="ARBA00022884"/>
    </source>
</evidence>
<comment type="caution">
    <text evidence="13">The sequence shown here is derived from an EMBL/GenBank/DDBJ whole genome shotgun (WGS) entry which is preliminary data.</text>
</comment>
<dbReference type="GO" id="GO:0005643">
    <property type="term" value="C:nuclear pore"/>
    <property type="evidence" value="ECO:0007669"/>
    <property type="project" value="TreeGrafter"/>
</dbReference>
<dbReference type="Proteomes" id="UP000078348">
    <property type="component" value="Unassembled WGS sequence"/>
</dbReference>
<dbReference type="SUPFAM" id="SSF48371">
    <property type="entry name" value="ARM repeat"/>
    <property type="match status" value="1"/>
</dbReference>
<gene>
    <name evidence="13" type="ORF">AV274_4878</name>
</gene>
<dbReference type="PANTHER" id="PTHR15952">
    <property type="entry name" value="EXPORTIN-T/LOS1"/>
    <property type="match status" value="1"/>
</dbReference>
<feature type="domain" description="Exportin-1/Importin-beta-like" evidence="11">
    <location>
        <begin position="367"/>
        <end position="523"/>
    </location>
</feature>
<dbReference type="GO" id="GO:0005737">
    <property type="term" value="C:cytoplasm"/>
    <property type="evidence" value="ECO:0007669"/>
    <property type="project" value="UniProtKB-SubCell"/>
</dbReference>
<dbReference type="GO" id="GO:0016363">
    <property type="term" value="C:nuclear matrix"/>
    <property type="evidence" value="ECO:0007669"/>
    <property type="project" value="TreeGrafter"/>
</dbReference>
<dbReference type="InterPro" id="IPR040017">
    <property type="entry name" value="XPOT"/>
</dbReference>